<protein>
    <submittedName>
        <fullName evidence="1">Uncharacterized protein</fullName>
    </submittedName>
</protein>
<name>A0A941B8R6_9ACTN</name>
<evidence type="ECO:0000313" key="2">
    <source>
        <dbReference type="Proteomes" id="UP000677413"/>
    </source>
</evidence>
<dbReference type="Proteomes" id="UP000677413">
    <property type="component" value="Unassembled WGS sequence"/>
</dbReference>
<dbReference type="EMBL" id="JAGPYQ010000001">
    <property type="protein sequence ID" value="MBQ0851891.1"/>
    <property type="molecule type" value="Genomic_DNA"/>
</dbReference>
<proteinExistence type="predicted"/>
<organism evidence="1 2">
    <name type="scientific">Streptomyces liliiviolaceus</name>
    <dbReference type="NCBI Taxonomy" id="2823109"/>
    <lineage>
        <taxon>Bacteria</taxon>
        <taxon>Bacillati</taxon>
        <taxon>Actinomycetota</taxon>
        <taxon>Actinomycetes</taxon>
        <taxon>Kitasatosporales</taxon>
        <taxon>Streptomycetaceae</taxon>
        <taxon>Streptomyces</taxon>
    </lineage>
</organism>
<sequence length="47" mass="5012">MTVVPLCPMFARHLRAHGDTFVASGGVFRRPTADDIGVITRATLGEA</sequence>
<dbReference type="RefSeq" id="WP_210887201.1">
    <property type="nucleotide sequence ID" value="NZ_JAGPYQ010000001.1"/>
</dbReference>
<gene>
    <name evidence="1" type="ORF">J8N05_27375</name>
</gene>
<evidence type="ECO:0000313" key="1">
    <source>
        <dbReference type="EMBL" id="MBQ0851891.1"/>
    </source>
</evidence>
<dbReference type="AlphaFoldDB" id="A0A941B8R6"/>
<reference evidence="1 2" key="1">
    <citation type="submission" date="2021-04" db="EMBL/GenBank/DDBJ databases">
        <authorList>
            <person name="Tang X."/>
            <person name="Zhou X."/>
            <person name="Chen X."/>
            <person name="Cernava T."/>
            <person name="Zhang C."/>
        </authorList>
    </citation>
    <scope>NUCLEOTIDE SEQUENCE [LARGE SCALE GENOMIC DNA]</scope>
    <source>
        <strain evidence="1 2">BH-SS-21</strain>
    </source>
</reference>
<keyword evidence="2" id="KW-1185">Reference proteome</keyword>
<comment type="caution">
    <text evidence="1">The sequence shown here is derived from an EMBL/GenBank/DDBJ whole genome shotgun (WGS) entry which is preliminary data.</text>
</comment>
<accession>A0A941B8R6</accession>